<feature type="non-terminal residue" evidence="2">
    <location>
        <position position="1"/>
    </location>
</feature>
<reference evidence="2" key="7">
    <citation type="journal article" date="2005" name="Science">
        <title>The Transcriptional Landscape of the Mammalian Genome.</title>
        <authorList>
            <consortium name="The FANTOM Consortium"/>
            <consortium name="Riken Genome Exploration Research Group and Genome Science Group (Genome Network Project Core Group)"/>
        </authorList>
    </citation>
    <scope>NUCLEOTIDE SEQUENCE</scope>
    <source>
        <strain evidence="2">C57BL/6J</strain>
        <tissue evidence="2">Adrenal gland</tissue>
    </source>
</reference>
<feature type="compositionally biased region" description="Basic residues" evidence="1">
    <location>
        <begin position="182"/>
        <end position="199"/>
    </location>
</feature>
<feature type="compositionally biased region" description="Low complexity" evidence="1">
    <location>
        <begin position="15"/>
        <end position="26"/>
    </location>
</feature>
<dbReference type="EMBL" id="AK135617">
    <property type="protein sequence ID" value="BAE22592.1"/>
    <property type="molecule type" value="mRNA"/>
</dbReference>
<sequence>GRGSEAHKASRRRGAVATCAPSAPAGAALSSSSIWLSCATAATGGDLDVSLWTIGKKSTPRLRVPSSTTRVPRSSSPQDRRLSVRATPLKHVAKPRLGGGAGTRLGGRGEGRQFFGASGPASGGGWDCWASGSREGPRQEEGAPGARARGEARRKARVTNHRHSEKFFAGGAGRVGSDSAAARRRGTRAGKFSKPRKPASRSSLGR</sequence>
<organism evidence="2">
    <name type="scientific">Mus musculus</name>
    <name type="common">Mouse</name>
    <dbReference type="NCBI Taxonomy" id="10090"/>
    <lineage>
        <taxon>Eukaryota</taxon>
        <taxon>Metazoa</taxon>
        <taxon>Chordata</taxon>
        <taxon>Craniata</taxon>
        <taxon>Vertebrata</taxon>
        <taxon>Euteleostomi</taxon>
        <taxon>Mammalia</taxon>
        <taxon>Eutheria</taxon>
        <taxon>Euarchontoglires</taxon>
        <taxon>Glires</taxon>
        <taxon>Rodentia</taxon>
        <taxon>Myomorpha</taxon>
        <taxon>Muroidea</taxon>
        <taxon>Muridae</taxon>
        <taxon>Murinae</taxon>
        <taxon>Mus</taxon>
        <taxon>Mus</taxon>
    </lineage>
</organism>
<proteinExistence type="evidence at transcript level"/>
<evidence type="ECO:0000313" key="2">
    <source>
        <dbReference type="EMBL" id="BAE22592.1"/>
    </source>
</evidence>
<dbReference type="AlphaFoldDB" id="Q3UXH1"/>
<protein>
    <submittedName>
        <fullName evidence="2">Uncharacterized protein</fullName>
    </submittedName>
</protein>
<accession>Q3UXH1</accession>
<feature type="compositionally biased region" description="Gly residues" evidence="1">
    <location>
        <begin position="97"/>
        <end position="108"/>
    </location>
</feature>
<evidence type="ECO:0000256" key="1">
    <source>
        <dbReference type="SAM" id="MobiDB-lite"/>
    </source>
</evidence>
<reference evidence="2" key="8">
    <citation type="journal article" date="2005" name="Science">
        <title>Antisense Transcription in the Mammalian Transcriptome.</title>
        <authorList>
            <consortium name="RIKEN Genome Exploration Research Group and Genome Science Group (Genome Network Project Core Group) and the FANTOM Consortium"/>
        </authorList>
    </citation>
    <scope>NUCLEOTIDE SEQUENCE</scope>
    <source>
        <strain evidence="2">C57BL/6J</strain>
        <tissue evidence="2">Adrenal gland</tissue>
    </source>
</reference>
<reference evidence="2" key="6">
    <citation type="submission" date="2004-03" db="EMBL/GenBank/DDBJ databases">
        <authorList>
            <person name="Arakawa T."/>
            <person name="Carninci P."/>
            <person name="Fukuda S."/>
            <person name="Hashizume W."/>
            <person name="Hayashida K."/>
            <person name="Hori F."/>
            <person name="Iida J."/>
            <person name="Imamura K."/>
            <person name="Imotani K."/>
            <person name="Itoh M."/>
            <person name="Kanagawa S."/>
            <person name="Kawai J."/>
            <person name="Kojima M."/>
            <person name="Konno H."/>
            <person name="Murata M."/>
            <person name="Nakamura M."/>
            <person name="Ninomiya N."/>
            <person name="Nishiyori H."/>
            <person name="Nomura K."/>
            <person name="Ohno M."/>
            <person name="Sakazume N."/>
            <person name="Sano H."/>
            <person name="Sasaki D."/>
            <person name="Shibata K."/>
            <person name="Shiraki T."/>
            <person name="Tagami M."/>
            <person name="Tagami Y."/>
            <person name="Waki K."/>
            <person name="Watahiki A."/>
            <person name="Muramatsu M."/>
            <person name="Hayashizaki Y."/>
        </authorList>
    </citation>
    <scope>NUCLEOTIDE SEQUENCE</scope>
    <source>
        <strain evidence="2">C57BL/6J</strain>
        <tissue evidence="2">Adrenal gland</tissue>
    </source>
</reference>
<reference evidence="2" key="3">
    <citation type="journal article" date="2000" name="Genome Res.">
        <title>RIKEN integrated sequence analysis (RISA) system--384-format sequencing pipeline with 384 multicapillary sequencer.</title>
        <authorList>
            <person name="Shibata K."/>
            <person name="Itoh M."/>
            <person name="Aizawa K."/>
            <person name="Nagaoka S."/>
            <person name="Sasaki N."/>
            <person name="Carninci P."/>
            <person name="Konno H."/>
            <person name="Akiyama J."/>
            <person name="Nishi K."/>
            <person name="Kitsunai T."/>
            <person name="Tashiro H."/>
            <person name="Itoh M."/>
            <person name="Sumi N."/>
            <person name="Ishii Y."/>
            <person name="Nakamura S."/>
            <person name="Hazama M."/>
            <person name="Nishine T."/>
            <person name="Harada A."/>
            <person name="Yamamoto R."/>
            <person name="Matsumoto H."/>
            <person name="Sakaguchi S."/>
            <person name="Ikegami T."/>
            <person name="Kashiwagi K."/>
            <person name="Fujiwake S."/>
            <person name="Inoue K."/>
            <person name="Togawa Y."/>
            <person name="Izawa M."/>
            <person name="Ohara E."/>
            <person name="Watahiki M."/>
            <person name="Yoneda Y."/>
            <person name="Ishikawa T."/>
            <person name="Ozawa K."/>
            <person name="Tanaka T."/>
            <person name="Matsuura S."/>
            <person name="Kawai J."/>
            <person name="Okazaki Y."/>
            <person name="Muramatsu M."/>
            <person name="Inoue Y."/>
            <person name="Kira A."/>
            <person name="Hayashizaki Y."/>
        </authorList>
    </citation>
    <scope>NUCLEOTIDE SEQUENCE</scope>
    <source>
        <strain evidence="2">C57BL/6J</strain>
        <tissue evidence="2">Adrenal gland</tissue>
    </source>
</reference>
<feature type="compositionally biased region" description="Low complexity" evidence="1">
    <location>
        <begin position="63"/>
        <end position="77"/>
    </location>
</feature>
<reference evidence="2" key="2">
    <citation type="journal article" date="2000" name="Genome Res.">
        <title>Normalization and subtraction of cap-trapper-selected cDNAs to prepare full-length cDNA libraries for rapid discovery of new genes.</title>
        <authorList>
            <person name="Carninci P."/>
            <person name="Shibata Y."/>
            <person name="Hayatsu N."/>
            <person name="Sugahara Y."/>
            <person name="Shibata K."/>
            <person name="Itoh M."/>
            <person name="Konno H."/>
            <person name="Okazaki Y."/>
            <person name="Muramatsu M."/>
            <person name="Hayashizaki Y."/>
        </authorList>
    </citation>
    <scope>NUCLEOTIDE SEQUENCE</scope>
    <source>
        <strain evidence="2">C57BL/6J</strain>
        <tissue evidence="2">Adrenal gland</tissue>
    </source>
</reference>
<feature type="compositionally biased region" description="Basic residues" evidence="1">
    <location>
        <begin position="154"/>
        <end position="164"/>
    </location>
</feature>
<name>Q3UXH1_MOUSE</name>
<feature type="region of interest" description="Disordered" evidence="1">
    <location>
        <begin position="1"/>
        <end position="26"/>
    </location>
</feature>
<reference evidence="2" key="4">
    <citation type="journal article" date="2001" name="Nature">
        <title>Functional annotation of a full-length mouse cDNA collection.</title>
        <authorList>
            <consortium name="The RIKEN Genome Exploration Research Group Phase II Team and the FANTOM Consortium"/>
        </authorList>
    </citation>
    <scope>NUCLEOTIDE SEQUENCE</scope>
    <source>
        <strain evidence="2">C57BL/6J</strain>
        <tissue evidence="2">Adrenal gland</tissue>
    </source>
</reference>
<feature type="region of interest" description="Disordered" evidence="1">
    <location>
        <begin position="57"/>
        <end position="206"/>
    </location>
</feature>
<reference evidence="2" key="1">
    <citation type="journal article" date="1999" name="Methods Enzymol.">
        <title>High-efficiency full-length cDNA cloning.</title>
        <authorList>
            <person name="Carninci P."/>
            <person name="Hayashizaki Y."/>
        </authorList>
    </citation>
    <scope>NUCLEOTIDE SEQUENCE</scope>
    <source>
        <strain evidence="2">C57BL/6J</strain>
        <tissue evidence="2">Adrenal gland</tissue>
    </source>
</reference>
<reference evidence="2" key="5">
    <citation type="journal article" date="2002" name="Nature">
        <title>Analysis of the mouse transcriptome based on functional annotation of 60,770 full-length cDNAs.</title>
        <authorList>
            <consortium name="The FANTOM Consortium and the RIKEN Genome Exploration Research Group Phase I and II Team"/>
        </authorList>
    </citation>
    <scope>NUCLEOTIDE SEQUENCE</scope>
    <source>
        <strain evidence="2">C57BL/6J</strain>
        <tissue evidence="2">Adrenal gland</tissue>
    </source>
</reference>